<dbReference type="EMBL" id="JALJOR010000009">
    <property type="protein sequence ID" value="KAK9811647.1"/>
    <property type="molecule type" value="Genomic_DNA"/>
</dbReference>
<dbReference type="PANTHER" id="PTHR13359">
    <property type="entry name" value="39S RIBOSOMAL PROTEIN L40, MITOCHONDRIAL"/>
    <property type="match status" value="1"/>
</dbReference>
<dbReference type="GO" id="GO:0005762">
    <property type="term" value="C:mitochondrial large ribosomal subunit"/>
    <property type="evidence" value="ECO:0007669"/>
    <property type="project" value="InterPro"/>
</dbReference>
<dbReference type="InterPro" id="IPR039145">
    <property type="entry name" value="Ribosomal_mL40_metazoa/plant"/>
</dbReference>
<evidence type="ECO:0000313" key="3">
    <source>
        <dbReference type="Proteomes" id="UP001489004"/>
    </source>
</evidence>
<name>A0AAW1PUN6_9CHLO</name>
<sequence>MELGDIRKQYKALTLCPLDPGTCLVHYMYNGPFGKSLEVMRGAGLRARGPRLLSSTAQNGWRRCELEILKCQALHHRDYSTPWLQNLLQEAQLIPGTHSHSAAIMHERPHSAGGNTDGSGMASVSPVVYESRIKLLTGRTHQIRAQLAAVGNPLVGDVMYAPITGQLVQDSGPASDELIASIEHCQQLSGPVGLHAASMRWNDHSDIALQLWLAGTNTVLTKLQTIWALCLQKANEAATHPFAIGARRCGLPVAQPACAGFAKRAKDEKAEDRGTDSKVAAILAALKPREVEKPDFTAAELEEFAQKAKAYSRLKMQEHRRWQRDLSTKLRLKNEAFFALPDELKMAALQQSTEVFPPNRQLMFDTPPIPGYREQQQTSTRTRLGKTLGTKT</sequence>
<dbReference type="Gene3D" id="3.30.2350.10">
    <property type="entry name" value="Pseudouridine synthase"/>
    <property type="match status" value="1"/>
</dbReference>
<evidence type="ECO:0000256" key="1">
    <source>
        <dbReference type="SAM" id="MobiDB-lite"/>
    </source>
</evidence>
<keyword evidence="3" id="KW-1185">Reference proteome</keyword>
<feature type="region of interest" description="Disordered" evidence="1">
    <location>
        <begin position="367"/>
        <end position="392"/>
    </location>
</feature>
<dbReference type="GO" id="GO:0003723">
    <property type="term" value="F:RNA binding"/>
    <property type="evidence" value="ECO:0007669"/>
    <property type="project" value="InterPro"/>
</dbReference>
<dbReference type="SUPFAM" id="SSF55120">
    <property type="entry name" value="Pseudouridine synthase"/>
    <property type="match status" value="1"/>
</dbReference>
<evidence type="ECO:0008006" key="4">
    <source>
        <dbReference type="Google" id="ProtNLM"/>
    </source>
</evidence>
<gene>
    <name evidence="2" type="ORF">WJX72_007625</name>
</gene>
<reference evidence="2 3" key="1">
    <citation type="journal article" date="2024" name="Nat. Commun.">
        <title>Phylogenomics reveals the evolutionary origins of lichenization in chlorophyte algae.</title>
        <authorList>
            <person name="Puginier C."/>
            <person name="Libourel C."/>
            <person name="Otte J."/>
            <person name="Skaloud P."/>
            <person name="Haon M."/>
            <person name="Grisel S."/>
            <person name="Petersen M."/>
            <person name="Berrin J.G."/>
            <person name="Delaux P.M."/>
            <person name="Dal Grande F."/>
            <person name="Keller J."/>
        </authorList>
    </citation>
    <scope>NUCLEOTIDE SEQUENCE [LARGE SCALE GENOMIC DNA]</scope>
    <source>
        <strain evidence="2 3">SAG 2043</strain>
    </source>
</reference>
<dbReference type="GO" id="GO:0009982">
    <property type="term" value="F:pseudouridine synthase activity"/>
    <property type="evidence" value="ECO:0007669"/>
    <property type="project" value="InterPro"/>
</dbReference>
<dbReference type="Gene3D" id="6.10.250.3440">
    <property type="match status" value="1"/>
</dbReference>
<dbReference type="AlphaFoldDB" id="A0AAW1PUN6"/>
<proteinExistence type="predicted"/>
<evidence type="ECO:0000313" key="2">
    <source>
        <dbReference type="EMBL" id="KAK9811647.1"/>
    </source>
</evidence>
<dbReference type="GO" id="GO:0001522">
    <property type="term" value="P:pseudouridine synthesis"/>
    <property type="evidence" value="ECO:0007669"/>
    <property type="project" value="InterPro"/>
</dbReference>
<dbReference type="Proteomes" id="UP001489004">
    <property type="component" value="Unassembled WGS sequence"/>
</dbReference>
<organism evidence="2 3">
    <name type="scientific">[Myrmecia] bisecta</name>
    <dbReference type="NCBI Taxonomy" id="41462"/>
    <lineage>
        <taxon>Eukaryota</taxon>
        <taxon>Viridiplantae</taxon>
        <taxon>Chlorophyta</taxon>
        <taxon>core chlorophytes</taxon>
        <taxon>Trebouxiophyceae</taxon>
        <taxon>Trebouxiales</taxon>
        <taxon>Trebouxiaceae</taxon>
        <taxon>Myrmecia</taxon>
    </lineage>
</organism>
<dbReference type="InterPro" id="IPR020103">
    <property type="entry name" value="PsdUridine_synth_cat_dom_sf"/>
</dbReference>
<comment type="caution">
    <text evidence="2">The sequence shown here is derived from an EMBL/GenBank/DDBJ whole genome shotgun (WGS) entry which is preliminary data.</text>
</comment>
<protein>
    <recommendedName>
        <fullName evidence="4">Pseudouridine synthase RsuA/RluA-like domain-containing protein</fullName>
    </recommendedName>
</protein>
<dbReference type="PANTHER" id="PTHR13359:SF2">
    <property type="entry name" value="LARGE RIBOSOMAL SUBUNIT PROTEIN ML40"/>
    <property type="match status" value="1"/>
</dbReference>
<accession>A0AAW1PUN6</accession>